<dbReference type="Pfam" id="PF13649">
    <property type="entry name" value="Methyltransf_25"/>
    <property type="match status" value="1"/>
</dbReference>
<sequence>MNSKQPGSARSGQLTRDVNTGKPVSTLGKRVAQFLLCGRTSSGCFLVREDLSQIFPVWQDVGWDQVLELLQGRAQARPGKAVDVTKKDETLRAATLLQYNALMEELLVVYDIYSSDIKVQKQTRQNFLKYEVHFERPGTTLRKYVGSRGDILEAQLQPGCHVLDLGTGLGWVAEAAARRCRLAIGTDISGKNIQLAKQKASRANLGNLAYAVADFTLMNEVRAAIQAASQELNVSPVVRFHVIFMC</sequence>
<dbReference type="EMBL" id="JH226131">
    <property type="protein sequence ID" value="EHY54247.1"/>
    <property type="molecule type" value="Genomic_DNA"/>
</dbReference>
<evidence type="ECO:0000313" key="4">
    <source>
        <dbReference type="Proteomes" id="UP000007304"/>
    </source>
</evidence>
<gene>
    <name evidence="3" type="ORF">HMPREF1120_02418</name>
</gene>
<protein>
    <recommendedName>
        <fullName evidence="2">Methyltransferase domain-containing protein</fullName>
    </recommendedName>
</protein>
<dbReference type="AlphaFoldDB" id="H6BSU3"/>
<dbReference type="CDD" id="cd02440">
    <property type="entry name" value="AdoMet_MTases"/>
    <property type="match status" value="1"/>
</dbReference>
<evidence type="ECO:0000256" key="1">
    <source>
        <dbReference type="SAM" id="MobiDB-lite"/>
    </source>
</evidence>
<dbReference type="Proteomes" id="UP000007304">
    <property type="component" value="Unassembled WGS sequence"/>
</dbReference>
<proteinExistence type="predicted"/>
<feature type="region of interest" description="Disordered" evidence="1">
    <location>
        <begin position="1"/>
        <end position="21"/>
    </location>
</feature>
<dbReference type="VEuPathDB" id="FungiDB:HMPREF1120_02418"/>
<name>H6BSU3_EXODN</name>
<dbReference type="InParanoid" id="H6BSU3"/>
<reference evidence="3" key="1">
    <citation type="submission" date="2011-07" db="EMBL/GenBank/DDBJ databases">
        <title>The Genome Sequence of Exophiala (Wangiella) dermatitidis NIH/UT8656.</title>
        <authorList>
            <consortium name="The Broad Institute Genome Sequencing Platform"/>
            <person name="Cuomo C."/>
            <person name="Wang Z."/>
            <person name="Hunicke-Smith S."/>
            <person name="Szanislo P.J."/>
            <person name="Earl A."/>
            <person name="Young S.K."/>
            <person name="Zeng Q."/>
            <person name="Gargeya S."/>
            <person name="Fitzgerald M."/>
            <person name="Haas B."/>
            <person name="Abouelleil A."/>
            <person name="Alvarado L."/>
            <person name="Arachchi H.M."/>
            <person name="Berlin A."/>
            <person name="Brown A."/>
            <person name="Chapman S.B."/>
            <person name="Chen Z."/>
            <person name="Dunbar C."/>
            <person name="Freedman E."/>
            <person name="Gearin G."/>
            <person name="Gellesch M."/>
            <person name="Goldberg J."/>
            <person name="Griggs A."/>
            <person name="Gujja S."/>
            <person name="Heiman D."/>
            <person name="Howarth C."/>
            <person name="Larson L."/>
            <person name="Lui A."/>
            <person name="MacDonald P.J.P."/>
            <person name="Montmayeur A."/>
            <person name="Murphy C."/>
            <person name="Neiman D."/>
            <person name="Pearson M."/>
            <person name="Priest M."/>
            <person name="Roberts A."/>
            <person name="Saif S."/>
            <person name="Shea T."/>
            <person name="Shenoy N."/>
            <person name="Sisk P."/>
            <person name="Stolte C."/>
            <person name="Sykes S."/>
            <person name="Wortman J."/>
            <person name="Nusbaum C."/>
            <person name="Birren B."/>
        </authorList>
    </citation>
    <scope>NUCLEOTIDE SEQUENCE</scope>
    <source>
        <strain evidence="3">NIH/UT8656</strain>
    </source>
</reference>
<dbReference type="SUPFAM" id="SSF53335">
    <property type="entry name" value="S-adenosyl-L-methionine-dependent methyltransferases"/>
    <property type="match status" value="1"/>
</dbReference>
<dbReference type="InterPro" id="IPR029063">
    <property type="entry name" value="SAM-dependent_MTases_sf"/>
</dbReference>
<organism evidence="3 4">
    <name type="scientific">Exophiala dermatitidis (strain ATCC 34100 / CBS 525.76 / NIH/UT8656)</name>
    <name type="common">Black yeast</name>
    <name type="synonym">Wangiella dermatitidis</name>
    <dbReference type="NCBI Taxonomy" id="858893"/>
    <lineage>
        <taxon>Eukaryota</taxon>
        <taxon>Fungi</taxon>
        <taxon>Dikarya</taxon>
        <taxon>Ascomycota</taxon>
        <taxon>Pezizomycotina</taxon>
        <taxon>Eurotiomycetes</taxon>
        <taxon>Chaetothyriomycetidae</taxon>
        <taxon>Chaetothyriales</taxon>
        <taxon>Herpotrichiellaceae</taxon>
        <taxon>Exophiala</taxon>
    </lineage>
</organism>
<evidence type="ECO:0000313" key="3">
    <source>
        <dbReference type="EMBL" id="EHY54247.1"/>
    </source>
</evidence>
<feature type="compositionally biased region" description="Polar residues" evidence="1">
    <location>
        <begin position="1"/>
        <end position="18"/>
    </location>
</feature>
<dbReference type="Gene3D" id="3.40.50.150">
    <property type="entry name" value="Vaccinia Virus protein VP39"/>
    <property type="match status" value="1"/>
</dbReference>
<feature type="domain" description="Methyltransferase" evidence="2">
    <location>
        <begin position="162"/>
        <end position="219"/>
    </location>
</feature>
<dbReference type="GeneID" id="20307057"/>
<accession>H6BSU3</accession>
<dbReference type="InterPro" id="IPR041698">
    <property type="entry name" value="Methyltransf_25"/>
</dbReference>
<dbReference type="HOGENOM" id="CLU_1129067_0_0_1"/>
<keyword evidence="4" id="KW-1185">Reference proteome</keyword>
<evidence type="ECO:0000259" key="2">
    <source>
        <dbReference type="Pfam" id="PF13649"/>
    </source>
</evidence>
<dbReference type="RefSeq" id="XP_009154708.1">
    <property type="nucleotide sequence ID" value="XM_009156460.1"/>
</dbReference>